<evidence type="ECO:0000313" key="2">
    <source>
        <dbReference type="Proteomes" id="UP000238479"/>
    </source>
</evidence>
<proteinExistence type="predicted"/>
<keyword evidence="2" id="KW-1185">Reference proteome</keyword>
<comment type="caution">
    <text evidence="1">The sequence shown here is derived from an EMBL/GenBank/DDBJ whole genome shotgun (WGS) entry which is preliminary data.</text>
</comment>
<accession>A0A2P6S4Z5</accession>
<dbReference type="Gramene" id="PRQ53748">
    <property type="protein sequence ID" value="PRQ53748"/>
    <property type="gene ID" value="RchiOBHm_Chr2g0169921"/>
</dbReference>
<protein>
    <submittedName>
        <fullName evidence="1">Uncharacterized protein</fullName>
    </submittedName>
</protein>
<sequence>MASLLIVSLFTILVYSMDYKVTMGLFRLESKVDKIVLLPYCH</sequence>
<dbReference type="EMBL" id="PDCK01000040">
    <property type="protein sequence ID" value="PRQ53748.1"/>
    <property type="molecule type" value="Genomic_DNA"/>
</dbReference>
<gene>
    <name evidence="1" type="ORF">RchiOBHm_Chr2g0169921</name>
</gene>
<evidence type="ECO:0000313" key="1">
    <source>
        <dbReference type="EMBL" id="PRQ53748.1"/>
    </source>
</evidence>
<name>A0A2P6S4Z5_ROSCH</name>
<organism evidence="1 2">
    <name type="scientific">Rosa chinensis</name>
    <name type="common">China rose</name>
    <dbReference type="NCBI Taxonomy" id="74649"/>
    <lineage>
        <taxon>Eukaryota</taxon>
        <taxon>Viridiplantae</taxon>
        <taxon>Streptophyta</taxon>
        <taxon>Embryophyta</taxon>
        <taxon>Tracheophyta</taxon>
        <taxon>Spermatophyta</taxon>
        <taxon>Magnoliopsida</taxon>
        <taxon>eudicotyledons</taxon>
        <taxon>Gunneridae</taxon>
        <taxon>Pentapetalae</taxon>
        <taxon>rosids</taxon>
        <taxon>fabids</taxon>
        <taxon>Rosales</taxon>
        <taxon>Rosaceae</taxon>
        <taxon>Rosoideae</taxon>
        <taxon>Rosoideae incertae sedis</taxon>
        <taxon>Rosa</taxon>
    </lineage>
</organism>
<dbReference type="AlphaFoldDB" id="A0A2P6S4Z5"/>
<reference evidence="1 2" key="1">
    <citation type="journal article" date="2018" name="Nat. Genet.">
        <title>The Rosa genome provides new insights in the design of modern roses.</title>
        <authorList>
            <person name="Bendahmane M."/>
        </authorList>
    </citation>
    <scope>NUCLEOTIDE SEQUENCE [LARGE SCALE GENOMIC DNA]</scope>
    <source>
        <strain evidence="2">cv. Old Blush</strain>
    </source>
</reference>
<dbReference type="Proteomes" id="UP000238479">
    <property type="component" value="Chromosome 2"/>
</dbReference>